<accession>A0A109K288</accession>
<organism evidence="1 2">
    <name type="scientific">Rhizobium altiplani</name>
    <dbReference type="NCBI Taxonomy" id="1864509"/>
    <lineage>
        <taxon>Bacteria</taxon>
        <taxon>Pseudomonadati</taxon>
        <taxon>Pseudomonadota</taxon>
        <taxon>Alphaproteobacteria</taxon>
        <taxon>Hyphomicrobiales</taxon>
        <taxon>Rhizobiaceae</taxon>
        <taxon>Rhizobium/Agrobacterium group</taxon>
        <taxon>Rhizobium</taxon>
    </lineage>
</organism>
<dbReference type="Proteomes" id="UP000068164">
    <property type="component" value="Unassembled WGS sequence"/>
</dbReference>
<proteinExistence type="predicted"/>
<comment type="caution">
    <text evidence="1">The sequence shown here is derived from an EMBL/GenBank/DDBJ whole genome shotgun (WGS) entry which is preliminary data.</text>
</comment>
<protein>
    <submittedName>
        <fullName evidence="1">Uncharacterized protein</fullName>
    </submittedName>
</protein>
<dbReference type="AlphaFoldDB" id="A0A109K288"/>
<reference evidence="1 2" key="1">
    <citation type="submission" date="2015-11" db="EMBL/GenBank/DDBJ databases">
        <title>Draft Genome Sequence of the Strain BR 10423 (Rhizobium sp.) isolated from nodules of Mimosa pudica.</title>
        <authorList>
            <person name="Barauna A.C."/>
            <person name="Zilli J.E."/>
            <person name="Simoes-Araujo J.L."/>
            <person name="Reis V.M."/>
            <person name="James E.K."/>
            <person name="Reis F.B.Jr."/>
            <person name="Rouws L.F."/>
            <person name="Passos S.R."/>
            <person name="Gois S.R."/>
        </authorList>
    </citation>
    <scope>NUCLEOTIDE SEQUENCE [LARGE SCALE GENOMIC DNA]</scope>
    <source>
        <strain evidence="1 2">BR10423</strain>
    </source>
</reference>
<evidence type="ECO:0000313" key="2">
    <source>
        <dbReference type="Proteomes" id="UP000068164"/>
    </source>
</evidence>
<gene>
    <name evidence="1" type="ORF">AS026_28610</name>
</gene>
<evidence type="ECO:0000313" key="1">
    <source>
        <dbReference type="EMBL" id="KWV59350.1"/>
    </source>
</evidence>
<sequence>MGHDGEVRILPLWQKMIERVRFAHLATGGTKCKSVSPERVEDRALCRVFRRMGVEADKCSLTVFDLGPDGNFRRRSSAVNVTLDTFRPLLRASSEVGSVHATLSFRNNFIDKFDAIEIWRR</sequence>
<keyword evidence="2" id="KW-1185">Reference proteome</keyword>
<name>A0A109K288_9HYPH</name>
<dbReference type="EMBL" id="LNCD01000012">
    <property type="protein sequence ID" value="KWV59350.1"/>
    <property type="molecule type" value="Genomic_DNA"/>
</dbReference>